<dbReference type="Proteomes" id="UP000253153">
    <property type="component" value="Unassembled WGS sequence"/>
</dbReference>
<sequence>MTTSKGKGKAQPVTKEQDIFNRIMALKADVQAMYALVDQLDKSIQESGVKLAEMLQERHKTLKAELSNMIDQGDVEPLSINHNASDQDPNQNQTSPSQLPSWGASDAFPDF</sequence>
<name>A0A366S484_9HYPO</name>
<proteinExistence type="predicted"/>
<dbReference type="RefSeq" id="XP_031018071.1">
    <property type="nucleotide sequence ID" value="XM_031157811.1"/>
</dbReference>
<comment type="caution">
    <text evidence="2">The sequence shown here is derived from an EMBL/GenBank/DDBJ whole genome shotgun (WGS) entry which is preliminary data.</text>
</comment>
<gene>
    <name evidence="2" type="ORF">FIESC28_03662</name>
</gene>
<dbReference type="AlphaFoldDB" id="A0A366S484"/>
<evidence type="ECO:0000256" key="1">
    <source>
        <dbReference type="SAM" id="MobiDB-lite"/>
    </source>
</evidence>
<feature type="compositionally biased region" description="Polar residues" evidence="1">
    <location>
        <begin position="80"/>
        <end position="100"/>
    </location>
</feature>
<reference evidence="2 3" key="1">
    <citation type="submission" date="2018-06" db="EMBL/GenBank/DDBJ databases">
        <title>Fusarium incarnatum-equiseti species complex species 28.</title>
        <authorList>
            <person name="Gardiner D.M."/>
        </authorList>
    </citation>
    <scope>NUCLEOTIDE SEQUENCE [LARGE SCALE GENOMIC DNA]</scope>
    <source>
        <strain evidence="2 3">FIESC_28</strain>
    </source>
</reference>
<protein>
    <submittedName>
        <fullName evidence="2">Uncharacterized protein</fullName>
    </submittedName>
</protein>
<dbReference type="OrthoDB" id="5019182at2759"/>
<accession>A0A366S484</accession>
<evidence type="ECO:0000313" key="2">
    <source>
        <dbReference type="EMBL" id="RBR23480.1"/>
    </source>
</evidence>
<organism evidence="2 3">
    <name type="scientific">Fusarium coffeatum</name>
    <dbReference type="NCBI Taxonomy" id="231269"/>
    <lineage>
        <taxon>Eukaryota</taxon>
        <taxon>Fungi</taxon>
        <taxon>Dikarya</taxon>
        <taxon>Ascomycota</taxon>
        <taxon>Pezizomycotina</taxon>
        <taxon>Sordariomycetes</taxon>
        <taxon>Hypocreomycetidae</taxon>
        <taxon>Hypocreales</taxon>
        <taxon>Nectriaceae</taxon>
        <taxon>Fusarium</taxon>
        <taxon>Fusarium incarnatum-equiseti species complex</taxon>
    </lineage>
</organism>
<keyword evidence="3" id="KW-1185">Reference proteome</keyword>
<dbReference type="GeneID" id="41993107"/>
<feature type="region of interest" description="Disordered" evidence="1">
    <location>
        <begin position="68"/>
        <end position="111"/>
    </location>
</feature>
<evidence type="ECO:0000313" key="3">
    <source>
        <dbReference type="Proteomes" id="UP000253153"/>
    </source>
</evidence>
<dbReference type="EMBL" id="QKXC01000074">
    <property type="protein sequence ID" value="RBR23480.1"/>
    <property type="molecule type" value="Genomic_DNA"/>
</dbReference>